<dbReference type="EMBL" id="CP046620">
    <property type="protein sequence ID" value="QHQ36118.1"/>
    <property type="molecule type" value="Genomic_DNA"/>
</dbReference>
<dbReference type="AlphaFoldDB" id="A0A6P1T066"/>
<dbReference type="Proteomes" id="UP000464495">
    <property type="component" value="Chromosome"/>
</dbReference>
<evidence type="ECO:0000313" key="3">
    <source>
        <dbReference type="Proteomes" id="UP000464495"/>
    </source>
</evidence>
<feature type="transmembrane region" description="Helical" evidence="1">
    <location>
        <begin position="91"/>
        <end position="109"/>
    </location>
</feature>
<organism evidence="2 3">
    <name type="scientific">Algicella marina</name>
    <dbReference type="NCBI Taxonomy" id="2683284"/>
    <lineage>
        <taxon>Bacteria</taxon>
        <taxon>Pseudomonadati</taxon>
        <taxon>Pseudomonadota</taxon>
        <taxon>Alphaproteobacteria</taxon>
        <taxon>Rhodobacterales</taxon>
        <taxon>Paracoccaceae</taxon>
        <taxon>Algicella</taxon>
    </lineage>
</organism>
<protein>
    <submittedName>
        <fullName evidence="2">Uncharacterized protein</fullName>
    </submittedName>
</protein>
<keyword evidence="3" id="KW-1185">Reference proteome</keyword>
<feature type="transmembrane region" description="Helical" evidence="1">
    <location>
        <begin position="35"/>
        <end position="54"/>
    </location>
</feature>
<sequence length="141" mass="15272">MTLALARIAPPAIPRKLVNFTNAVRRNEAMTIEKSQVLFCIVSLTLLGSLWPFVAPDGQVHSFAWPAVFGAGAVCYLAGRWEHPSLNDDKSFLSLGIGLFLHGWLGVIFGAGSVGAGWILGIIACVNLAPRFGYFRCIRID</sequence>
<gene>
    <name evidence="2" type="ORF">GO499_13535</name>
</gene>
<feature type="transmembrane region" description="Helical" evidence="1">
    <location>
        <begin position="115"/>
        <end position="134"/>
    </location>
</feature>
<proteinExistence type="predicted"/>
<dbReference type="KEGG" id="amaq:GO499_13535"/>
<evidence type="ECO:0000313" key="2">
    <source>
        <dbReference type="EMBL" id="QHQ36118.1"/>
    </source>
</evidence>
<evidence type="ECO:0000256" key="1">
    <source>
        <dbReference type="SAM" id="Phobius"/>
    </source>
</evidence>
<name>A0A6P1T066_9RHOB</name>
<keyword evidence="1" id="KW-0472">Membrane</keyword>
<reference evidence="2 3" key="1">
    <citation type="submission" date="2019-12" db="EMBL/GenBank/DDBJ databases">
        <title>Complete genome sequence of Algicella marina strain 9Alg 56(T) isolated from the red alga Tichocarpus crinitus.</title>
        <authorList>
            <person name="Kim S.-G."/>
            <person name="Nedashkovskaya O.I."/>
        </authorList>
    </citation>
    <scope>NUCLEOTIDE SEQUENCE [LARGE SCALE GENOMIC DNA]</scope>
    <source>
        <strain evidence="2 3">9Alg 56</strain>
    </source>
</reference>
<keyword evidence="1" id="KW-0812">Transmembrane</keyword>
<feature type="transmembrane region" description="Helical" evidence="1">
    <location>
        <begin position="60"/>
        <end position="79"/>
    </location>
</feature>
<accession>A0A6P1T066</accession>
<keyword evidence="1" id="KW-1133">Transmembrane helix</keyword>